<dbReference type="SUPFAM" id="SSF52047">
    <property type="entry name" value="RNI-like"/>
    <property type="match status" value="1"/>
</dbReference>
<evidence type="ECO:0000313" key="2">
    <source>
        <dbReference type="Proteomes" id="UP000294933"/>
    </source>
</evidence>
<reference evidence="1 2" key="1">
    <citation type="submission" date="2018-06" db="EMBL/GenBank/DDBJ databases">
        <title>A transcriptomic atlas of mushroom development highlights an independent origin of complex multicellularity.</title>
        <authorList>
            <consortium name="DOE Joint Genome Institute"/>
            <person name="Krizsan K."/>
            <person name="Almasi E."/>
            <person name="Merenyi Z."/>
            <person name="Sahu N."/>
            <person name="Viragh M."/>
            <person name="Koszo T."/>
            <person name="Mondo S."/>
            <person name="Kiss B."/>
            <person name="Balint B."/>
            <person name="Kues U."/>
            <person name="Barry K."/>
            <person name="Hegedus J.C."/>
            <person name="Henrissat B."/>
            <person name="Johnson J."/>
            <person name="Lipzen A."/>
            <person name="Ohm R."/>
            <person name="Nagy I."/>
            <person name="Pangilinan J."/>
            <person name="Yan J."/>
            <person name="Xiong Y."/>
            <person name="Grigoriev I.V."/>
            <person name="Hibbett D.S."/>
            <person name="Nagy L.G."/>
        </authorList>
    </citation>
    <scope>NUCLEOTIDE SEQUENCE [LARGE SCALE GENOMIC DNA]</scope>
    <source>
        <strain evidence="1 2">SZMC22713</strain>
    </source>
</reference>
<name>A0A4Y7Q9E7_9AGAM</name>
<gene>
    <name evidence="1" type="ORF">BD410DRAFT_787133</name>
</gene>
<dbReference type="EMBL" id="ML170169">
    <property type="protein sequence ID" value="TDL23838.1"/>
    <property type="molecule type" value="Genomic_DNA"/>
</dbReference>
<dbReference type="Gene3D" id="3.80.10.10">
    <property type="entry name" value="Ribonuclease Inhibitor"/>
    <property type="match status" value="1"/>
</dbReference>
<keyword evidence="2" id="KW-1185">Reference proteome</keyword>
<organism evidence="1 2">
    <name type="scientific">Rickenella mellea</name>
    <dbReference type="NCBI Taxonomy" id="50990"/>
    <lineage>
        <taxon>Eukaryota</taxon>
        <taxon>Fungi</taxon>
        <taxon>Dikarya</taxon>
        <taxon>Basidiomycota</taxon>
        <taxon>Agaricomycotina</taxon>
        <taxon>Agaricomycetes</taxon>
        <taxon>Hymenochaetales</taxon>
        <taxon>Rickenellaceae</taxon>
        <taxon>Rickenella</taxon>
    </lineage>
</organism>
<dbReference type="Proteomes" id="UP000294933">
    <property type="component" value="Unassembled WGS sequence"/>
</dbReference>
<evidence type="ECO:0000313" key="1">
    <source>
        <dbReference type="EMBL" id="TDL23838.1"/>
    </source>
</evidence>
<accession>A0A4Y7Q9E7</accession>
<dbReference type="InterPro" id="IPR032675">
    <property type="entry name" value="LRR_dom_sf"/>
</dbReference>
<dbReference type="VEuPathDB" id="FungiDB:BD410DRAFT_787133"/>
<dbReference type="AlphaFoldDB" id="A0A4Y7Q9E7"/>
<evidence type="ECO:0008006" key="3">
    <source>
        <dbReference type="Google" id="ProtNLM"/>
    </source>
</evidence>
<dbReference type="STRING" id="50990.A0A4Y7Q9E7"/>
<sequence length="276" mass="31185">MSDLSMRVVSIYGVAVVPAFDAVNRNLHTVHLPGSVLSRHLVSMDSFWECLTNCPNLHDLSLRLDTSRECETPIHTVEHSHLKTCTLYFSGDVDPGPHLDKLRLPVLSNLSIFMIRWSQRDHWPHLAELLSRSRSLTALHISGLHISDDNFLQCLRSALHLVTLVVGQTSTTEAIFKALVVKRRRECLCPRLEQIDLGPCEEVSWQPVRDMILSRWGGVLAEDDDRSKRGPGQVLQRISWCTNSSEFRQNMRGDSAFQQCLRDGLKAEAKPVRGTS</sequence>
<protein>
    <recommendedName>
        <fullName evidence="3">F-box domain-containing protein</fullName>
    </recommendedName>
</protein>
<dbReference type="OrthoDB" id="3248197at2759"/>
<proteinExistence type="predicted"/>